<organism evidence="1 2">
    <name type="scientific">Sorangium cellulosum</name>
    <name type="common">Polyangium cellulosum</name>
    <dbReference type="NCBI Taxonomy" id="56"/>
    <lineage>
        <taxon>Bacteria</taxon>
        <taxon>Pseudomonadati</taxon>
        <taxon>Myxococcota</taxon>
        <taxon>Polyangia</taxon>
        <taxon>Polyangiales</taxon>
        <taxon>Polyangiaceae</taxon>
        <taxon>Sorangium</taxon>
    </lineage>
</organism>
<evidence type="ECO:0000313" key="2">
    <source>
        <dbReference type="Proteomes" id="UP000075420"/>
    </source>
</evidence>
<accession>A0A150PC73</accession>
<dbReference type="EMBL" id="JELY01002206">
    <property type="protein sequence ID" value="KYF53275.1"/>
    <property type="molecule type" value="Genomic_DNA"/>
</dbReference>
<gene>
    <name evidence="1" type="ORF">BE08_28550</name>
</gene>
<protein>
    <submittedName>
        <fullName evidence="1">Uncharacterized protein</fullName>
    </submittedName>
</protein>
<comment type="caution">
    <text evidence="1">The sequence shown here is derived from an EMBL/GenBank/DDBJ whole genome shotgun (WGS) entry which is preliminary data.</text>
</comment>
<name>A0A150PC73_SORCE</name>
<proteinExistence type="predicted"/>
<sequence>MLSPMRLGVLGPAQGDLPALARGAQHLLDEGHAERVIYVAEDDALDRVVEGWAQRLVGANPTAGALFERAARCATATPEAIDAFVASERARLRLQVLMSLPPGQRTIEILDGRVALFVFDKAALDEEDIVAASLLVFGKSPEPLIKRVGPRTFFSPGPIGSDGGRALLDDGQGGVRIEVMNASGAVTAREIVGPPAAGSRLRVQGGTHG</sequence>
<dbReference type="AlphaFoldDB" id="A0A150PC73"/>
<reference evidence="1 2" key="1">
    <citation type="submission" date="2014-02" db="EMBL/GenBank/DDBJ databases">
        <title>The small core and large imbalanced accessory genome model reveals a collaborative survival strategy of Sorangium cellulosum strains in nature.</title>
        <authorList>
            <person name="Han K."/>
            <person name="Peng R."/>
            <person name="Blom J."/>
            <person name="Li Y.-Z."/>
        </authorList>
    </citation>
    <scope>NUCLEOTIDE SEQUENCE [LARGE SCALE GENOMIC DNA]</scope>
    <source>
        <strain evidence="1 2">So0157-25</strain>
    </source>
</reference>
<dbReference type="Proteomes" id="UP000075420">
    <property type="component" value="Unassembled WGS sequence"/>
</dbReference>
<evidence type="ECO:0000313" key="1">
    <source>
        <dbReference type="EMBL" id="KYF53275.1"/>
    </source>
</evidence>